<dbReference type="GO" id="GO:0003677">
    <property type="term" value="F:DNA binding"/>
    <property type="evidence" value="ECO:0007669"/>
    <property type="project" value="UniProtKB-UniRule"/>
</dbReference>
<comment type="subcellular location">
    <subcellularLocation>
        <location evidence="1 5 6">Nucleus</location>
    </subcellularLocation>
</comment>
<keyword evidence="2 5" id="KW-0238">DNA-binding</keyword>
<name>A0ABD2MFU4_9BILA</name>
<feature type="domain" description="Homeobox" evidence="9">
    <location>
        <begin position="799"/>
        <end position="859"/>
    </location>
</feature>
<dbReference type="PRINTS" id="PR00028">
    <property type="entry name" value="POUDOMAIN"/>
</dbReference>
<dbReference type="GO" id="GO:0005634">
    <property type="term" value="C:nucleus"/>
    <property type="evidence" value="ECO:0007669"/>
    <property type="project" value="UniProtKB-SubCell"/>
</dbReference>
<dbReference type="PROSITE" id="PS00027">
    <property type="entry name" value="HOMEOBOX_1"/>
    <property type="match status" value="1"/>
</dbReference>
<keyword evidence="3 5" id="KW-0371">Homeobox</keyword>
<evidence type="ECO:0000256" key="3">
    <source>
        <dbReference type="ARBA" id="ARBA00023155"/>
    </source>
</evidence>
<dbReference type="InterPro" id="IPR017970">
    <property type="entry name" value="Homeobox_CS"/>
</dbReference>
<evidence type="ECO:0000256" key="2">
    <source>
        <dbReference type="ARBA" id="ARBA00023125"/>
    </source>
</evidence>
<evidence type="ECO:0000256" key="7">
    <source>
        <dbReference type="RuleBase" id="RU361194"/>
    </source>
</evidence>
<dbReference type="PROSITE" id="PS00465">
    <property type="entry name" value="POU_2"/>
    <property type="match status" value="1"/>
</dbReference>
<evidence type="ECO:0000313" key="12">
    <source>
        <dbReference type="Proteomes" id="UP001620626"/>
    </source>
</evidence>
<feature type="region of interest" description="Disordered" evidence="8">
    <location>
        <begin position="594"/>
        <end position="646"/>
    </location>
</feature>
<feature type="compositionally biased region" description="Polar residues" evidence="8">
    <location>
        <begin position="359"/>
        <end position="368"/>
    </location>
</feature>
<feature type="compositionally biased region" description="Basic and acidic residues" evidence="8">
    <location>
        <begin position="48"/>
        <end position="79"/>
    </location>
</feature>
<evidence type="ECO:0000256" key="6">
    <source>
        <dbReference type="RuleBase" id="RU000682"/>
    </source>
</evidence>
<dbReference type="SMART" id="SM00352">
    <property type="entry name" value="POU"/>
    <property type="match status" value="1"/>
</dbReference>
<dbReference type="SUPFAM" id="SSF46689">
    <property type="entry name" value="Homeodomain-like"/>
    <property type="match status" value="1"/>
</dbReference>
<keyword evidence="12" id="KW-1185">Reference proteome</keyword>
<feature type="region of interest" description="Disordered" evidence="8">
    <location>
        <begin position="482"/>
        <end position="519"/>
    </location>
</feature>
<feature type="compositionally biased region" description="Polar residues" evidence="8">
    <location>
        <begin position="482"/>
        <end position="499"/>
    </location>
</feature>
<sequence length="859" mass="95614">MIKKERKEVKQVVEVVLCWERVGLLGPAELWGKNGQIILKLAKLAEKERSQTADRVKKAKEERELKEEGQGTASEEHLAWHRPTQAQKRKSLTKSVGLRLPSLLLRLVPSFDETQGTNGSEEKGEEGEKQTERGQKRTEETEGHQQKEFPWPFSADCSSKSNQRKIWSATEKVTPIRIKECQRQRRTSKKQQRPNQKQQQRRRVSPLPPQSADQMPLLHSADHSLTIAPSDFFSALQQFFSSADVPGPSSSCHPPTVAQVTADRMVAEMGKTFAEQAQHLLDGMAELAPNANAEELLNAASLAMAAHFGALMPQSQNPPIDELLGQLLWQNLVQSVATTADGREGDSGIGMEQEETTTTRDTSLNSNTNEFISLPSPLHSLLSASSALSFSVPSVNDGVVSDQCSHPSVLNQPELVDCLAKALANGESAGNPLNATALTALWLGMAQQHGDNEPWQGMLRQAVEDAQKQNWDEQMQWRNNRAQTSTPFQSEGQSPLSNDGTKDGIAEPTASPIHNLCNENGKLWPMTEAAEGHSTNEQRRAMEVHEKTDQLSSREKKQSDSKELMQMEAIDQLQLIGIMPFHLSQADIKQWTTDAQQKGEFGDNRRKNPREGRHRAMGGHQRTNAPGDVPVPPLSTVPGTGTLTAKSEKSLGALLRQQPEGAERAEELDELEEFANFFKKQRIKHGFTQGDVGVALGKRYGTDFSQTTISRFEALNLSFKNMCKLRPLLQDWLEETDRLLSAGATVQDVMEGVALQKVASLVAAINMDQQQRQSVPNEPIGVDEDNGPSTAFSKLLPPFKKRRKRTNLDTAQKLSLDAFFRMDARPDNSRMNEIATLLDLDQDVVRVWFCNRRQKLRKL</sequence>
<organism evidence="11 12">
    <name type="scientific">Heterodera trifolii</name>
    <dbReference type="NCBI Taxonomy" id="157864"/>
    <lineage>
        <taxon>Eukaryota</taxon>
        <taxon>Metazoa</taxon>
        <taxon>Ecdysozoa</taxon>
        <taxon>Nematoda</taxon>
        <taxon>Chromadorea</taxon>
        <taxon>Rhabditida</taxon>
        <taxon>Tylenchina</taxon>
        <taxon>Tylenchomorpha</taxon>
        <taxon>Tylenchoidea</taxon>
        <taxon>Heteroderidae</taxon>
        <taxon>Heteroderinae</taxon>
        <taxon>Heterodera</taxon>
    </lineage>
</organism>
<dbReference type="Gene3D" id="1.10.260.40">
    <property type="entry name" value="lambda repressor-like DNA-binding domains"/>
    <property type="match status" value="1"/>
</dbReference>
<protein>
    <recommendedName>
        <fullName evidence="7">POU domain protein</fullName>
    </recommendedName>
</protein>
<dbReference type="InterPro" id="IPR013847">
    <property type="entry name" value="POU"/>
</dbReference>
<dbReference type="GO" id="GO:0030154">
    <property type="term" value="P:cell differentiation"/>
    <property type="evidence" value="ECO:0007669"/>
    <property type="project" value="UniProtKB-ARBA"/>
</dbReference>
<evidence type="ECO:0000256" key="1">
    <source>
        <dbReference type="ARBA" id="ARBA00004123"/>
    </source>
</evidence>
<accession>A0ABD2MFU4</accession>
<evidence type="ECO:0000313" key="11">
    <source>
        <dbReference type="EMBL" id="KAL3125890.1"/>
    </source>
</evidence>
<dbReference type="Gene3D" id="1.10.10.60">
    <property type="entry name" value="Homeodomain-like"/>
    <property type="match status" value="1"/>
</dbReference>
<dbReference type="Pfam" id="PF00157">
    <property type="entry name" value="Pou"/>
    <property type="match status" value="1"/>
</dbReference>
<feature type="compositionally biased region" description="Basic and acidic residues" evidence="8">
    <location>
        <begin position="120"/>
        <end position="147"/>
    </location>
</feature>
<dbReference type="SMART" id="SM00389">
    <property type="entry name" value="HOX"/>
    <property type="match status" value="1"/>
</dbReference>
<feature type="region of interest" description="Disordered" evidence="8">
    <location>
        <begin position="109"/>
        <end position="160"/>
    </location>
</feature>
<evidence type="ECO:0000256" key="8">
    <source>
        <dbReference type="SAM" id="MobiDB-lite"/>
    </source>
</evidence>
<dbReference type="AlphaFoldDB" id="A0ABD2MFU4"/>
<dbReference type="InterPro" id="IPR001356">
    <property type="entry name" value="HD"/>
</dbReference>
<comment type="similarity">
    <text evidence="7">Belongs to the POU transcription factor family.</text>
</comment>
<feature type="region of interest" description="Disordered" evidence="8">
    <location>
        <begin position="177"/>
        <end position="214"/>
    </location>
</feature>
<dbReference type="FunFam" id="1.10.260.40:FF:000001">
    <property type="entry name" value="POU domain protein"/>
    <property type="match status" value="1"/>
</dbReference>
<reference evidence="11 12" key="1">
    <citation type="submission" date="2024-10" db="EMBL/GenBank/DDBJ databases">
        <authorList>
            <person name="Kim D."/>
        </authorList>
    </citation>
    <scope>NUCLEOTIDE SEQUENCE [LARGE SCALE GENOMIC DNA]</scope>
    <source>
        <strain evidence="11">BH-2024</strain>
    </source>
</reference>
<dbReference type="PROSITE" id="PS51179">
    <property type="entry name" value="POU_3"/>
    <property type="match status" value="1"/>
</dbReference>
<dbReference type="InterPro" id="IPR010982">
    <property type="entry name" value="Lambda_DNA-bd_dom_sf"/>
</dbReference>
<evidence type="ECO:0000259" key="9">
    <source>
        <dbReference type="PROSITE" id="PS50071"/>
    </source>
</evidence>
<evidence type="ECO:0000256" key="5">
    <source>
        <dbReference type="PROSITE-ProRule" id="PRU00108"/>
    </source>
</evidence>
<feature type="region of interest" description="Disordered" evidence="8">
    <location>
        <begin position="531"/>
        <end position="562"/>
    </location>
</feature>
<dbReference type="Pfam" id="PF00046">
    <property type="entry name" value="Homeodomain"/>
    <property type="match status" value="1"/>
</dbReference>
<dbReference type="InterPro" id="IPR009057">
    <property type="entry name" value="Homeodomain-like_sf"/>
</dbReference>
<keyword evidence="4 5" id="KW-0539">Nucleus</keyword>
<feature type="region of interest" description="Disordered" evidence="8">
    <location>
        <begin position="339"/>
        <end position="368"/>
    </location>
</feature>
<dbReference type="PROSITE" id="PS50071">
    <property type="entry name" value="HOMEOBOX_2"/>
    <property type="match status" value="1"/>
</dbReference>
<evidence type="ECO:0000259" key="10">
    <source>
        <dbReference type="PROSITE" id="PS51179"/>
    </source>
</evidence>
<dbReference type="EMBL" id="JBICBT010000016">
    <property type="protein sequence ID" value="KAL3125890.1"/>
    <property type="molecule type" value="Genomic_DNA"/>
</dbReference>
<dbReference type="PANTHER" id="PTHR11636">
    <property type="entry name" value="POU DOMAIN"/>
    <property type="match status" value="1"/>
</dbReference>
<feature type="domain" description="POU-specific" evidence="10">
    <location>
        <begin position="663"/>
        <end position="737"/>
    </location>
</feature>
<dbReference type="SUPFAM" id="SSF47413">
    <property type="entry name" value="lambda repressor-like DNA-binding domains"/>
    <property type="match status" value="1"/>
</dbReference>
<feature type="compositionally biased region" description="Basic and acidic residues" evidence="8">
    <location>
        <begin position="600"/>
        <end position="611"/>
    </location>
</feature>
<keyword evidence="7" id="KW-0804">Transcription</keyword>
<evidence type="ECO:0000256" key="4">
    <source>
        <dbReference type="ARBA" id="ARBA00023242"/>
    </source>
</evidence>
<proteinExistence type="inferred from homology"/>
<dbReference type="InterPro" id="IPR050255">
    <property type="entry name" value="POU_domain_TF"/>
</dbReference>
<dbReference type="Proteomes" id="UP001620626">
    <property type="component" value="Unassembled WGS sequence"/>
</dbReference>
<dbReference type="PANTHER" id="PTHR11636:SF137">
    <property type="entry name" value="HOMEOBOX PROTEIN CEH-18"/>
    <property type="match status" value="1"/>
</dbReference>
<dbReference type="InterPro" id="IPR000327">
    <property type="entry name" value="POU_dom"/>
</dbReference>
<gene>
    <name evidence="11" type="ORF">niasHT_009419</name>
</gene>
<dbReference type="CDD" id="cd00086">
    <property type="entry name" value="homeodomain"/>
    <property type="match status" value="1"/>
</dbReference>
<comment type="caution">
    <text evidence="11">The sequence shown here is derived from an EMBL/GenBank/DDBJ whole genome shotgun (WGS) entry which is preliminary data.</text>
</comment>
<feature type="region of interest" description="Disordered" evidence="8">
    <location>
        <begin position="48"/>
        <end position="93"/>
    </location>
</feature>